<evidence type="ECO:0000256" key="3">
    <source>
        <dbReference type="RuleBase" id="RU366025"/>
    </source>
</evidence>
<dbReference type="Pfam" id="PF00443">
    <property type="entry name" value="UCH"/>
    <property type="match status" value="1"/>
</dbReference>
<accession>A0A0N5A1V6</accession>
<dbReference type="InterPro" id="IPR038765">
    <property type="entry name" value="Papain-like_cys_pep_sf"/>
</dbReference>
<keyword evidence="3" id="KW-0788">Thiol protease</keyword>
<dbReference type="PROSITE" id="PS00973">
    <property type="entry name" value="USP_2"/>
    <property type="match status" value="1"/>
</dbReference>
<evidence type="ECO:0000256" key="2">
    <source>
        <dbReference type="ARBA" id="ARBA00009085"/>
    </source>
</evidence>
<dbReference type="Proteomes" id="UP000038045">
    <property type="component" value="Unplaced"/>
</dbReference>
<organism evidence="5 6">
    <name type="scientific">Parastrongyloides trichosuri</name>
    <name type="common">Possum-specific nematode worm</name>
    <dbReference type="NCBI Taxonomy" id="131310"/>
    <lineage>
        <taxon>Eukaryota</taxon>
        <taxon>Metazoa</taxon>
        <taxon>Ecdysozoa</taxon>
        <taxon>Nematoda</taxon>
        <taxon>Chromadorea</taxon>
        <taxon>Rhabditida</taxon>
        <taxon>Tylenchina</taxon>
        <taxon>Panagrolaimomorpha</taxon>
        <taxon>Strongyloidoidea</taxon>
        <taxon>Strongyloididae</taxon>
        <taxon>Parastrongyloides</taxon>
    </lineage>
</organism>
<dbReference type="GO" id="GO:0004843">
    <property type="term" value="F:cysteine-type deubiquitinase activity"/>
    <property type="evidence" value="ECO:0007669"/>
    <property type="project" value="UniProtKB-UniRule"/>
</dbReference>
<reference evidence="6" key="1">
    <citation type="submission" date="2017-02" db="UniProtKB">
        <authorList>
            <consortium name="WormBaseParasite"/>
        </authorList>
    </citation>
    <scope>IDENTIFICATION</scope>
</reference>
<keyword evidence="3" id="KW-0378">Hydrolase</keyword>
<comment type="catalytic activity">
    <reaction evidence="1 3">
        <text>Thiol-dependent hydrolysis of ester, thioester, amide, peptide and isopeptide bonds formed by the C-terminal Gly of ubiquitin (a 76-residue protein attached to proteins as an intracellular targeting signal).</text>
        <dbReference type="EC" id="3.4.19.12"/>
    </reaction>
</comment>
<keyword evidence="3" id="KW-0833">Ubl conjugation pathway</keyword>
<dbReference type="PROSITE" id="PS00972">
    <property type="entry name" value="USP_1"/>
    <property type="match status" value="1"/>
</dbReference>
<dbReference type="InterPro" id="IPR001394">
    <property type="entry name" value="Peptidase_C19_UCH"/>
</dbReference>
<dbReference type="InterPro" id="IPR050185">
    <property type="entry name" value="Ub_carboxyl-term_hydrolase"/>
</dbReference>
<dbReference type="Gene3D" id="3.40.250.10">
    <property type="entry name" value="Rhodanese-like domain"/>
    <property type="match status" value="1"/>
</dbReference>
<dbReference type="GO" id="GO:0016579">
    <property type="term" value="P:protein deubiquitination"/>
    <property type="evidence" value="ECO:0007669"/>
    <property type="project" value="InterPro"/>
</dbReference>
<dbReference type="AlphaFoldDB" id="A0A0N5A1V6"/>
<dbReference type="STRING" id="131310.A0A0N5A1V6"/>
<comment type="similarity">
    <text evidence="2 3">Belongs to the peptidase C19 family.</text>
</comment>
<keyword evidence="5" id="KW-1185">Reference proteome</keyword>
<evidence type="ECO:0000313" key="5">
    <source>
        <dbReference type="Proteomes" id="UP000038045"/>
    </source>
</evidence>
<dbReference type="PANTHER" id="PTHR21646">
    <property type="entry name" value="UBIQUITIN CARBOXYL-TERMINAL HYDROLASE"/>
    <property type="match status" value="1"/>
</dbReference>
<dbReference type="SUPFAM" id="SSF54001">
    <property type="entry name" value="Cysteine proteinases"/>
    <property type="match status" value="1"/>
</dbReference>
<dbReference type="InterPro" id="IPR018200">
    <property type="entry name" value="USP_CS"/>
</dbReference>
<keyword evidence="3" id="KW-0645">Protease</keyword>
<proteinExistence type="inferred from homology"/>
<dbReference type="GO" id="GO:0006508">
    <property type="term" value="P:proteolysis"/>
    <property type="evidence" value="ECO:0007669"/>
    <property type="project" value="UniProtKB-KW"/>
</dbReference>
<name>A0A0N5A1V6_PARTI</name>
<dbReference type="PANTHER" id="PTHR21646:SF91">
    <property type="entry name" value="USP DOMAIN-CONTAINING PROTEIN"/>
    <property type="match status" value="1"/>
</dbReference>
<evidence type="ECO:0000256" key="1">
    <source>
        <dbReference type="ARBA" id="ARBA00000707"/>
    </source>
</evidence>
<feature type="domain" description="USP" evidence="4">
    <location>
        <begin position="397"/>
        <end position="730"/>
    </location>
</feature>
<dbReference type="WBParaSite" id="PTRK_0001560300.1">
    <property type="protein sequence ID" value="PTRK_0001560300.1"/>
    <property type="gene ID" value="PTRK_0001560300"/>
</dbReference>
<evidence type="ECO:0000259" key="4">
    <source>
        <dbReference type="PROSITE" id="PS50235"/>
    </source>
</evidence>
<sequence length="731" mass="85428">MTLQSERDNNLNFTHSSTSTGLWTVDKKEKDYKDSVNELLKLFSHLSNMASTITEERHFDPKGEDRYIRQNFAELLGRVIEPMRQAIKLSADYIIEKTVFNTTVISVEEFNKILFEKEEILLIDYRNTRSDQLSFKGMDNIMVVELDTCWLTEHFSYDIVKNKIPNYRDKQMLDWKKFFHIVVIDEDDSDSIKKDILMKELEKVKGFSLKKLNIVSLDGGFKKFRQSNPDNVESTTEPFKERTMNRLLSFRKSLKSVRSNTEKKISLQRIKNKGNISFIEDRRNMSLTIEKKNSKKIQEKLYRKDDGQVEFKENEPLPSIDDDIEKIIIMPKIVKDIAIKRKYPDPNLFNNTPLRNVDENAVKKKITLKDIDEVMYQGAIKVFENNSTVGLNGLEMAGLKNLGNTCFMNVVLQVLLRLPELRTAFEYESVTNILKATGRDTSQGKIAIVFAAFMDVFWKNKHSVINPRYFLDIFSKEVSSIFNDGCQHDAQEFQIYLLNALRKVTSSGFSQENFDQNYNGENIVEDFNDYKRRTEQFLSSKINSLFYLETASTVKCLSCNHQSVKFERSSQISVELITDNLPNPSLSRCLEKYYSEEILDDEWKCPKCNEKRPATKTQKIMELPEVLVIHEKRFIYINGRCEKNDNYVDFELENFDMSPYVHEKMRTGNEILYDLYAIVCHKGKLTGGHYTSYVKSNGIWLLCDDTSVTRLYQNAAFRFENSYLLYYVLKK</sequence>
<evidence type="ECO:0000313" key="6">
    <source>
        <dbReference type="WBParaSite" id="PTRK_0001560300.1"/>
    </source>
</evidence>
<dbReference type="Gene3D" id="3.90.70.10">
    <property type="entry name" value="Cysteine proteinases"/>
    <property type="match status" value="1"/>
</dbReference>
<dbReference type="InterPro" id="IPR036873">
    <property type="entry name" value="Rhodanese-like_dom_sf"/>
</dbReference>
<dbReference type="InterPro" id="IPR028889">
    <property type="entry name" value="USP"/>
</dbReference>
<protein>
    <recommendedName>
        <fullName evidence="3">Ubiquitin carboxyl-terminal hydrolase</fullName>
        <ecNumber evidence="3">3.4.19.12</ecNumber>
    </recommendedName>
</protein>
<dbReference type="EC" id="3.4.19.12" evidence="3"/>
<dbReference type="PROSITE" id="PS50235">
    <property type="entry name" value="USP_3"/>
    <property type="match status" value="1"/>
</dbReference>